<keyword evidence="2" id="KW-1185">Reference proteome</keyword>
<protein>
    <submittedName>
        <fullName evidence="1">Uncharacterized protein</fullName>
    </submittedName>
</protein>
<name>A0ABP7GPI6_9ACTN</name>
<accession>A0ABP7GPI6</accession>
<sequence>METREAAERFVRVRERAWAVHDVDAWFSAPVVGQDGFAVAEFPVPGAPLTAERTAIRLRAVCG</sequence>
<gene>
    <name evidence="1" type="ORF">GCM10022403_004610</name>
</gene>
<evidence type="ECO:0000313" key="2">
    <source>
        <dbReference type="Proteomes" id="UP001501009"/>
    </source>
</evidence>
<organism evidence="1 2">
    <name type="scientific">Streptomyces coacervatus</name>
    <dbReference type="NCBI Taxonomy" id="647381"/>
    <lineage>
        <taxon>Bacteria</taxon>
        <taxon>Bacillati</taxon>
        <taxon>Actinomycetota</taxon>
        <taxon>Actinomycetes</taxon>
        <taxon>Kitasatosporales</taxon>
        <taxon>Streptomycetaceae</taxon>
        <taxon>Streptomyces</taxon>
    </lineage>
</organism>
<comment type="caution">
    <text evidence="1">The sequence shown here is derived from an EMBL/GenBank/DDBJ whole genome shotgun (WGS) entry which is preliminary data.</text>
</comment>
<reference evidence="2" key="1">
    <citation type="journal article" date="2019" name="Int. J. Syst. Evol. Microbiol.">
        <title>The Global Catalogue of Microorganisms (GCM) 10K type strain sequencing project: providing services to taxonomists for standard genome sequencing and annotation.</title>
        <authorList>
            <consortium name="The Broad Institute Genomics Platform"/>
            <consortium name="The Broad Institute Genome Sequencing Center for Infectious Disease"/>
            <person name="Wu L."/>
            <person name="Ma J."/>
        </authorList>
    </citation>
    <scope>NUCLEOTIDE SEQUENCE [LARGE SCALE GENOMIC DNA]</scope>
    <source>
        <strain evidence="2">JCM 17138</strain>
    </source>
</reference>
<proteinExistence type="predicted"/>
<dbReference type="Proteomes" id="UP001501009">
    <property type="component" value="Unassembled WGS sequence"/>
</dbReference>
<dbReference type="RefSeq" id="WP_338059293.1">
    <property type="nucleotide sequence ID" value="NZ_BAABDE010000002.1"/>
</dbReference>
<dbReference type="EMBL" id="BAABDE010000002">
    <property type="protein sequence ID" value="GAA3772474.1"/>
    <property type="molecule type" value="Genomic_DNA"/>
</dbReference>
<evidence type="ECO:0000313" key="1">
    <source>
        <dbReference type="EMBL" id="GAA3772474.1"/>
    </source>
</evidence>